<name>A0ABY8C733_9GAMM</name>
<dbReference type="Proteomes" id="UP001222275">
    <property type="component" value="Chromosome"/>
</dbReference>
<gene>
    <name evidence="2" type="ORF">NR989_07100</name>
</gene>
<evidence type="ECO:0000313" key="3">
    <source>
        <dbReference type="Proteomes" id="UP001222275"/>
    </source>
</evidence>
<sequence length="1022" mass="114871">MKWLRHSGLFIAVTLLIVTSIYLFMYFWVQNSLKEQQITNLSWQIESISTQSSEIALIEFTYQDQFKIQIKNLTATWNIAKNRQILESIDIEALSIKNNPGFISLKTPNNHKASLNNSLNSIINLIKQSTEAEKLKTDSNLVSSLAYIPQIISVKGIRYSQPCFQDANTQVNKLENDAELSCAVNANFHWQTQLIENQLKSSVKFNLQESRTPEIRVNSEINLEAQVANLQLSETQLKSSLNLNALSSNETQSLFNIEMQNRLTSSEPNNLRSSVKVRTASEIKNQHFTQTLEQLNSIHFSWLGSSLPINLSKLSNTALKSVQNNAMPNIQLTINSEFNLEPLYRANQTSDLLNRLLKQVNLDAKLFADIDQPITVNKFGDFSGNLQAETKLNQGFINHYTFKSEGTVLPSLNSVISTQAEKYGVQLPGLRFSIQSSDNVNLAISNPLSIQASLPIKAKLSSFILENTLPINKRHSRTEFNANMLANIELTELKLVISSATLELKTPIIKINKTTLLTNTAAQLNLSGFANENDWNFHSSKGFINTAIQTKDLSLKQGNLTWQDIQLAKADSVRTEKNNKLSIIKSSAKSLNIKGNITHKLAQVESVNLSLRQAKLEPIYYQKPELENKFQAYQFSTRYQLQTAKLKQPNLIPQSWKLLGKLKAQYSPKANSILDLNAQGSISNKAGLVAFHNAFYSPKQIYSDWEIPPIYFLAGNSLQKTFKDWPKLLTFGSGTLQAKGTSKYNLSSLKKAERWQDKLYTQAEISSNKVSGIFNETTINQLTSEIQINLNKTNLTAKLPELKIVQINHGVIAGPIEFKGEYQASLNQLTQGKLNLHTAKTDLFNGQAWLNAQLFDFSQPFLSKLHLSNLDLHALLEQYPSADIKGSGKINGELPFKVNLLKKPYLTLPEGFIKAKAPGGQIKYQPTSAGLKQTHQSMKLIMNVLEDFHYSLLNSNISYGDDNKLHLKLSLQGNNPAVENGRQVNFNIQLEEDLPALITSMQISNQVSETIKKRIQNKLQRQ</sequence>
<keyword evidence="1" id="KW-0812">Transmembrane</keyword>
<dbReference type="Pfam" id="PF11739">
    <property type="entry name" value="YdbH-like"/>
    <property type="match status" value="1"/>
</dbReference>
<reference evidence="2 3" key="1">
    <citation type="submission" date="2022-06" db="EMBL/GenBank/DDBJ databases">
        <title>Thiomicrohabdus sp. nov, an obligately chemolithoautotrophic, sulfur-oxidizing bacterium isolated from beach of Guanyin Mountain. Amoy.</title>
        <authorList>
            <person name="Zhu H."/>
        </authorList>
    </citation>
    <scope>NUCLEOTIDE SEQUENCE [LARGE SCALE GENOMIC DNA]</scope>
    <source>
        <strain evidence="2 3">XGS-01</strain>
    </source>
</reference>
<accession>A0ABY8C733</accession>
<keyword evidence="1" id="KW-0472">Membrane</keyword>
<dbReference type="RefSeq" id="WP_275594038.1">
    <property type="nucleotide sequence ID" value="NZ_CP102381.1"/>
</dbReference>
<keyword evidence="3" id="KW-1185">Reference proteome</keyword>
<evidence type="ECO:0000313" key="2">
    <source>
        <dbReference type="EMBL" id="WEJ61779.1"/>
    </source>
</evidence>
<dbReference type="InterPro" id="IPR021730">
    <property type="entry name" value="YdbH"/>
</dbReference>
<organism evidence="2 3">
    <name type="scientific">Thiomicrorhabdus lithotrophica</name>
    <dbReference type="NCBI Taxonomy" id="2949997"/>
    <lineage>
        <taxon>Bacteria</taxon>
        <taxon>Pseudomonadati</taxon>
        <taxon>Pseudomonadota</taxon>
        <taxon>Gammaproteobacteria</taxon>
        <taxon>Thiotrichales</taxon>
        <taxon>Piscirickettsiaceae</taxon>
        <taxon>Thiomicrorhabdus</taxon>
    </lineage>
</organism>
<dbReference type="EMBL" id="CP102381">
    <property type="protein sequence ID" value="WEJ61779.1"/>
    <property type="molecule type" value="Genomic_DNA"/>
</dbReference>
<protein>
    <submittedName>
        <fullName evidence="2">YdbH domain-containing protein</fullName>
    </submittedName>
</protein>
<feature type="transmembrane region" description="Helical" evidence="1">
    <location>
        <begin position="7"/>
        <end position="29"/>
    </location>
</feature>
<keyword evidence="1" id="KW-1133">Transmembrane helix</keyword>
<evidence type="ECO:0000256" key="1">
    <source>
        <dbReference type="SAM" id="Phobius"/>
    </source>
</evidence>
<proteinExistence type="predicted"/>